<dbReference type="EMBL" id="JAAEEH010000042">
    <property type="protein sequence ID" value="NDL68499.1"/>
    <property type="molecule type" value="Genomic_DNA"/>
</dbReference>
<dbReference type="RefSeq" id="WP_162371224.1">
    <property type="nucleotide sequence ID" value="NZ_JAAEEH010000042.1"/>
</dbReference>
<proteinExistence type="predicted"/>
<protein>
    <submittedName>
        <fullName evidence="1">Uncharacterized protein</fullName>
    </submittedName>
</protein>
<name>A0A7X5HXI9_9FIRM</name>
<sequence length="80" mass="9101">MQVVAYKALDGELFEDQNEMQRHNREIQLFKLFMDFGVKKASASPIVDVLMDDDDAVERTIQLLETILVQGMADITGRKA</sequence>
<comment type="caution">
    <text evidence="1">The sequence shown here is derived from an EMBL/GenBank/DDBJ whole genome shotgun (WGS) entry which is preliminary data.</text>
</comment>
<reference evidence="1 2" key="1">
    <citation type="submission" date="2020-01" db="EMBL/GenBank/DDBJ databases">
        <title>Anaeroalcalibacter tamaniensis gen. nov., sp. nov., moderately halophilic strictly anaerobic fermenter bacterium from mud volcano of Taman peninsula.</title>
        <authorList>
            <person name="Frolova A."/>
            <person name="Merkel A.Y."/>
            <person name="Slobodkin A.I."/>
        </authorList>
    </citation>
    <scope>NUCLEOTIDE SEQUENCE [LARGE SCALE GENOMIC DNA]</scope>
    <source>
        <strain evidence="1 2">F-3ap</strain>
    </source>
</reference>
<evidence type="ECO:0000313" key="1">
    <source>
        <dbReference type="EMBL" id="NDL68499.1"/>
    </source>
</evidence>
<keyword evidence="2" id="KW-1185">Reference proteome</keyword>
<dbReference type="Proteomes" id="UP000461585">
    <property type="component" value="Unassembled WGS sequence"/>
</dbReference>
<dbReference type="AlphaFoldDB" id="A0A7X5HXI9"/>
<gene>
    <name evidence="1" type="ORF">GXN74_12205</name>
</gene>
<accession>A0A7X5HXI9</accession>
<organism evidence="1 2">
    <name type="scientific">Anaerotalea alkaliphila</name>
    <dbReference type="NCBI Taxonomy" id="2662126"/>
    <lineage>
        <taxon>Bacteria</taxon>
        <taxon>Bacillati</taxon>
        <taxon>Bacillota</taxon>
        <taxon>Clostridia</taxon>
        <taxon>Eubacteriales</taxon>
        <taxon>Anaerotalea</taxon>
    </lineage>
</organism>
<evidence type="ECO:0000313" key="2">
    <source>
        <dbReference type="Proteomes" id="UP000461585"/>
    </source>
</evidence>